<dbReference type="AlphaFoldDB" id="A0A5C5V5I2"/>
<dbReference type="PANTHER" id="PTHR12526:SF600">
    <property type="entry name" value="GLYCOSYL TRANSFERASE GROUP 1"/>
    <property type="match status" value="1"/>
</dbReference>
<evidence type="ECO:0000313" key="2">
    <source>
        <dbReference type="Proteomes" id="UP000316714"/>
    </source>
</evidence>
<reference evidence="1 2" key="1">
    <citation type="submission" date="2019-02" db="EMBL/GenBank/DDBJ databases">
        <title>Deep-cultivation of Planctomycetes and their phenomic and genomic characterization uncovers novel biology.</title>
        <authorList>
            <person name="Wiegand S."/>
            <person name="Jogler M."/>
            <person name="Boedeker C."/>
            <person name="Pinto D."/>
            <person name="Vollmers J."/>
            <person name="Rivas-Marin E."/>
            <person name="Kohn T."/>
            <person name="Peeters S.H."/>
            <person name="Heuer A."/>
            <person name="Rast P."/>
            <person name="Oberbeckmann S."/>
            <person name="Bunk B."/>
            <person name="Jeske O."/>
            <person name="Meyerdierks A."/>
            <person name="Storesund J.E."/>
            <person name="Kallscheuer N."/>
            <person name="Luecker S."/>
            <person name="Lage O.M."/>
            <person name="Pohl T."/>
            <person name="Merkel B.J."/>
            <person name="Hornburger P."/>
            <person name="Mueller R.-W."/>
            <person name="Bruemmer F."/>
            <person name="Labrenz M."/>
            <person name="Spormann A.M."/>
            <person name="Op Den Camp H."/>
            <person name="Overmann J."/>
            <person name="Amann R."/>
            <person name="Jetten M.S.M."/>
            <person name="Mascher T."/>
            <person name="Medema M.H."/>
            <person name="Devos D.P."/>
            <person name="Kaster A.-K."/>
            <person name="Ovreas L."/>
            <person name="Rohde M."/>
            <person name="Galperin M.Y."/>
            <person name="Jogler C."/>
        </authorList>
    </citation>
    <scope>NUCLEOTIDE SEQUENCE [LARGE SCALE GENOMIC DNA]</scope>
    <source>
        <strain evidence="1 2">KOR34</strain>
    </source>
</reference>
<gene>
    <name evidence="1" type="ORF">KOR34_36200</name>
</gene>
<dbReference type="GO" id="GO:0016757">
    <property type="term" value="F:glycosyltransferase activity"/>
    <property type="evidence" value="ECO:0007669"/>
    <property type="project" value="TreeGrafter"/>
</dbReference>
<dbReference type="PANTHER" id="PTHR12526">
    <property type="entry name" value="GLYCOSYLTRANSFERASE"/>
    <property type="match status" value="1"/>
</dbReference>
<proteinExistence type="predicted"/>
<evidence type="ECO:0000313" key="1">
    <source>
        <dbReference type="EMBL" id="TWT33786.1"/>
    </source>
</evidence>
<evidence type="ECO:0008006" key="3">
    <source>
        <dbReference type="Google" id="ProtNLM"/>
    </source>
</evidence>
<dbReference type="Proteomes" id="UP000316714">
    <property type="component" value="Unassembled WGS sequence"/>
</dbReference>
<name>A0A5C5V5I2_9BACT</name>
<keyword evidence="2" id="KW-1185">Reference proteome</keyword>
<comment type="caution">
    <text evidence="1">The sequence shown here is derived from an EMBL/GenBank/DDBJ whole genome shotgun (WGS) entry which is preliminary data.</text>
</comment>
<dbReference type="SUPFAM" id="SSF53756">
    <property type="entry name" value="UDP-Glycosyltransferase/glycogen phosphorylase"/>
    <property type="match status" value="1"/>
</dbReference>
<dbReference type="Gene3D" id="3.40.50.2000">
    <property type="entry name" value="Glycogen Phosphorylase B"/>
    <property type="match status" value="2"/>
</dbReference>
<sequence>MYRYARLPKLRDVPTAVDLVDVDSLKWADCAIGAAFPRSWLYRWESTRVQKLEREITRHADRVYIISRDEKQLLQQAVGFENARVASNGVDLGYFTTDFVQESCRLSCCFVGVLDYLPNVEAVVWFANEVWGLIRERHPTAEFKVIGRSPSQAILRLASAPGVSICPDVPDVRPYLRESTVAVAPLRIARGIQNKVLEAMAMGKPVVASPEALTGIEAEPGCDLLVASHASEWVQQVDYLFTNPESMQTLSRRARRFVESNHDWSTCLLPFEELTESSDVVLKDSSPKTRHPLSASS</sequence>
<dbReference type="Pfam" id="PF13692">
    <property type="entry name" value="Glyco_trans_1_4"/>
    <property type="match status" value="1"/>
</dbReference>
<organism evidence="1 2">
    <name type="scientific">Posidoniimonas corsicana</name>
    <dbReference type="NCBI Taxonomy" id="1938618"/>
    <lineage>
        <taxon>Bacteria</taxon>
        <taxon>Pseudomonadati</taxon>
        <taxon>Planctomycetota</taxon>
        <taxon>Planctomycetia</taxon>
        <taxon>Pirellulales</taxon>
        <taxon>Lacipirellulaceae</taxon>
        <taxon>Posidoniimonas</taxon>
    </lineage>
</organism>
<accession>A0A5C5V5I2</accession>
<protein>
    <recommendedName>
        <fullName evidence="3">Glycosyl transferases group 1</fullName>
    </recommendedName>
</protein>
<dbReference type="CDD" id="cd03801">
    <property type="entry name" value="GT4_PimA-like"/>
    <property type="match status" value="1"/>
</dbReference>
<dbReference type="EMBL" id="SIHJ01000002">
    <property type="protein sequence ID" value="TWT33786.1"/>
    <property type="molecule type" value="Genomic_DNA"/>
</dbReference>